<proteinExistence type="predicted"/>
<keyword evidence="3" id="KW-1185">Reference proteome</keyword>
<dbReference type="AlphaFoldDB" id="A0A918FAL6"/>
<feature type="chain" id="PRO_5037892778" evidence="1">
    <location>
        <begin position="26"/>
        <end position="140"/>
    </location>
</feature>
<dbReference type="EMBL" id="BMQL01000034">
    <property type="protein sequence ID" value="GGR25031.1"/>
    <property type="molecule type" value="Genomic_DNA"/>
</dbReference>
<gene>
    <name evidence="2" type="ORF">GCM10008957_40920</name>
</gene>
<evidence type="ECO:0000256" key="1">
    <source>
        <dbReference type="SAM" id="SignalP"/>
    </source>
</evidence>
<reference evidence="2" key="2">
    <citation type="submission" date="2020-09" db="EMBL/GenBank/DDBJ databases">
        <authorList>
            <person name="Sun Q."/>
            <person name="Ohkuma M."/>
        </authorList>
    </citation>
    <scope>NUCLEOTIDE SEQUENCE</scope>
    <source>
        <strain evidence="2">JCM 31311</strain>
    </source>
</reference>
<sequence length="140" mass="14157">MKNTGMVKVLAMLTLSVAGLGMASASPVTLDQLSGSQELSVVYSDNTTPYVSFDASTIGVTGAGDVSQLAVSTPQDSGVTASISHARNEAGTLFVYLNIDSASAEAGQAMHSTLPLTITNTVTGASTTVDVQVNATADLE</sequence>
<reference evidence="2" key="1">
    <citation type="journal article" date="2014" name="Int. J. Syst. Evol. Microbiol.">
        <title>Complete genome sequence of Corynebacterium casei LMG S-19264T (=DSM 44701T), isolated from a smear-ripened cheese.</title>
        <authorList>
            <consortium name="US DOE Joint Genome Institute (JGI-PGF)"/>
            <person name="Walter F."/>
            <person name="Albersmeier A."/>
            <person name="Kalinowski J."/>
            <person name="Ruckert C."/>
        </authorList>
    </citation>
    <scope>NUCLEOTIDE SEQUENCE</scope>
    <source>
        <strain evidence="2">JCM 31311</strain>
    </source>
</reference>
<evidence type="ECO:0000313" key="2">
    <source>
        <dbReference type="EMBL" id="GGR25031.1"/>
    </source>
</evidence>
<protein>
    <submittedName>
        <fullName evidence="2">Uncharacterized protein</fullName>
    </submittedName>
</protein>
<keyword evidence="1" id="KW-0732">Signal</keyword>
<accession>A0A918FAL6</accession>
<dbReference type="Proteomes" id="UP000603865">
    <property type="component" value="Unassembled WGS sequence"/>
</dbReference>
<dbReference type="RefSeq" id="WP_189092358.1">
    <property type="nucleotide sequence ID" value="NZ_BMQL01000034.1"/>
</dbReference>
<organism evidence="2 3">
    <name type="scientific">Deinococcus ruber</name>
    <dbReference type="NCBI Taxonomy" id="1848197"/>
    <lineage>
        <taxon>Bacteria</taxon>
        <taxon>Thermotogati</taxon>
        <taxon>Deinococcota</taxon>
        <taxon>Deinococci</taxon>
        <taxon>Deinococcales</taxon>
        <taxon>Deinococcaceae</taxon>
        <taxon>Deinococcus</taxon>
    </lineage>
</organism>
<comment type="caution">
    <text evidence="2">The sequence shown here is derived from an EMBL/GenBank/DDBJ whole genome shotgun (WGS) entry which is preliminary data.</text>
</comment>
<feature type="signal peptide" evidence="1">
    <location>
        <begin position="1"/>
        <end position="25"/>
    </location>
</feature>
<evidence type="ECO:0000313" key="3">
    <source>
        <dbReference type="Proteomes" id="UP000603865"/>
    </source>
</evidence>
<name>A0A918FAL6_9DEIO</name>